<dbReference type="STRING" id="1505723.SAMN04487792_0541"/>
<gene>
    <name evidence="3" type="ORF">SAMN04487792_0541</name>
</gene>
<dbReference type="GO" id="GO:0009253">
    <property type="term" value="P:peptidoglycan catabolic process"/>
    <property type="evidence" value="ECO:0007669"/>
    <property type="project" value="InterPro"/>
</dbReference>
<name>A0A1I1RXV1_9LACO</name>
<dbReference type="RefSeq" id="WP_090092521.1">
    <property type="nucleotide sequence ID" value="NZ_CBCRVU010000002.1"/>
</dbReference>
<evidence type="ECO:0000256" key="1">
    <source>
        <dbReference type="SAM" id="MobiDB-lite"/>
    </source>
</evidence>
<feature type="compositionally biased region" description="Low complexity" evidence="1">
    <location>
        <begin position="235"/>
        <end position="272"/>
    </location>
</feature>
<dbReference type="EMBL" id="FOMN01000002">
    <property type="protein sequence ID" value="SFD37098.1"/>
    <property type="molecule type" value="Genomic_DNA"/>
</dbReference>
<evidence type="ECO:0000259" key="2">
    <source>
        <dbReference type="SMART" id="SM00644"/>
    </source>
</evidence>
<dbReference type="SUPFAM" id="SSF55846">
    <property type="entry name" value="N-acetylmuramoyl-L-alanine amidase-like"/>
    <property type="match status" value="1"/>
</dbReference>
<proteinExistence type="predicted"/>
<feature type="region of interest" description="Disordered" evidence="1">
    <location>
        <begin position="235"/>
        <end position="275"/>
    </location>
</feature>
<organism evidence="3 4">
    <name type="scientific">Lactobacillus bombicola</name>
    <dbReference type="NCBI Taxonomy" id="1505723"/>
    <lineage>
        <taxon>Bacteria</taxon>
        <taxon>Bacillati</taxon>
        <taxon>Bacillota</taxon>
        <taxon>Bacilli</taxon>
        <taxon>Lactobacillales</taxon>
        <taxon>Lactobacillaceae</taxon>
        <taxon>Lactobacillus</taxon>
    </lineage>
</organism>
<dbReference type="Proteomes" id="UP000199599">
    <property type="component" value="Unassembled WGS sequence"/>
</dbReference>
<accession>A0A1I1RXV1</accession>
<dbReference type="Pfam" id="PF01510">
    <property type="entry name" value="Amidase_2"/>
    <property type="match status" value="1"/>
</dbReference>
<reference evidence="4" key="1">
    <citation type="submission" date="2016-10" db="EMBL/GenBank/DDBJ databases">
        <authorList>
            <person name="Varghese N."/>
            <person name="Submissions S."/>
        </authorList>
    </citation>
    <scope>NUCLEOTIDE SEQUENCE [LARGE SCALE GENOMIC DNA]</scope>
    <source>
        <strain evidence="4">R-53102</strain>
    </source>
</reference>
<dbReference type="InterPro" id="IPR002502">
    <property type="entry name" value="Amidase_domain"/>
</dbReference>
<dbReference type="CDD" id="cd06583">
    <property type="entry name" value="PGRP"/>
    <property type="match status" value="1"/>
</dbReference>
<sequence length="397" mass="43987">MKKIIAVLALATGLIVGSVETMVRPITVKADKINDLAKQNTYSGLTYLYKMLQQEGIPYNCFYADNPLYYRKGKPEGVVIHETATPNASAHDEAIYFNREWMNMYSYVHAFVDHNGVIQMMTPNYGVWGAGPNANNRFFQVELCQENNINDFAKSINNDAIYVAQIMHRYNITPTNAVHDGNGTVWSHSAVSKFLGGTDHGDPDGYFAKWGYSMDSFFDLIKYYYDQLDDTDANTGTGSSNSGAGNAPSDNGNNNTGQTPNDNNDTDNNSTDKVLPKPVGTKILLHDALIYDGNGLATTEPLKKAGVKLTIYGDKIIKGRKFLQIDLNKYVVASNVEGSLRHLTHNAFVYDSNGYRVKVGKLLRGIDLRTYGGAVKIQSSKYYPIGLNQFVKVGNFK</sequence>
<feature type="domain" description="N-acetylmuramoyl-L-alanine amidase" evidence="2">
    <location>
        <begin position="63"/>
        <end position="204"/>
    </location>
</feature>
<protein>
    <submittedName>
        <fullName evidence="3">N-acetylmuramoyl-L-alanine amidase CwlA</fullName>
    </submittedName>
</protein>
<dbReference type="SMART" id="SM00644">
    <property type="entry name" value="Ami_2"/>
    <property type="match status" value="1"/>
</dbReference>
<evidence type="ECO:0000313" key="3">
    <source>
        <dbReference type="EMBL" id="SFD37098.1"/>
    </source>
</evidence>
<dbReference type="InterPro" id="IPR036505">
    <property type="entry name" value="Amidase/PGRP_sf"/>
</dbReference>
<evidence type="ECO:0000313" key="4">
    <source>
        <dbReference type="Proteomes" id="UP000199599"/>
    </source>
</evidence>
<dbReference type="GO" id="GO:0008745">
    <property type="term" value="F:N-acetylmuramoyl-L-alanine amidase activity"/>
    <property type="evidence" value="ECO:0007669"/>
    <property type="project" value="InterPro"/>
</dbReference>
<dbReference type="Pfam" id="PF03217">
    <property type="entry name" value="SlpA"/>
    <property type="match status" value="1"/>
</dbReference>
<dbReference type="AlphaFoldDB" id="A0A1I1RXV1"/>
<dbReference type="Gene3D" id="3.40.80.10">
    <property type="entry name" value="Peptidoglycan recognition protein-like"/>
    <property type="match status" value="1"/>
</dbReference>
<dbReference type="InterPro" id="IPR024968">
    <property type="entry name" value="SlpA_C_lactobacillus"/>
</dbReference>